<evidence type="ECO:0000256" key="6">
    <source>
        <dbReference type="ARBA" id="ARBA00022763"/>
    </source>
</evidence>
<dbReference type="NCBIfam" id="TIGR00589">
    <property type="entry name" value="ogt"/>
    <property type="match status" value="1"/>
</dbReference>
<dbReference type="InterPro" id="IPR014048">
    <property type="entry name" value="MethylDNA_cys_MeTrfase_DNA-bd"/>
</dbReference>
<dbReference type="InterPro" id="IPR008332">
    <property type="entry name" value="MethylG_MeTrfase_N"/>
</dbReference>
<organism evidence="12 13">
    <name type="scientific">Oceanibaculum indicum</name>
    <dbReference type="NCBI Taxonomy" id="526216"/>
    <lineage>
        <taxon>Bacteria</taxon>
        <taxon>Pseudomonadati</taxon>
        <taxon>Pseudomonadota</taxon>
        <taxon>Alphaproteobacteria</taxon>
        <taxon>Rhodospirillales</taxon>
        <taxon>Oceanibaculaceae</taxon>
        <taxon>Oceanibaculum</taxon>
    </lineage>
</organism>
<dbReference type="Gene3D" id="3.30.160.70">
    <property type="entry name" value="Methylated DNA-protein cysteine methyltransferase domain"/>
    <property type="match status" value="1"/>
</dbReference>
<dbReference type="PROSITE" id="PS00374">
    <property type="entry name" value="MGMT"/>
    <property type="match status" value="1"/>
</dbReference>
<dbReference type="Pfam" id="PF01035">
    <property type="entry name" value="DNA_binding_1"/>
    <property type="match status" value="1"/>
</dbReference>
<dbReference type="PANTHER" id="PTHR10815:SF5">
    <property type="entry name" value="METHYLATED-DNA--PROTEIN-CYSTEINE METHYLTRANSFERASE"/>
    <property type="match status" value="1"/>
</dbReference>
<dbReference type="GO" id="GO:0005737">
    <property type="term" value="C:cytoplasm"/>
    <property type="evidence" value="ECO:0007669"/>
    <property type="project" value="UniProtKB-SubCell"/>
</dbReference>
<comment type="function">
    <text evidence="9">Involved in the cellular defense against the biological effects of O6-methylguanine (O6-MeG) and O4-methylthymine (O4-MeT) in DNA. Repairs the methylated nucleobase in DNA by stoichiometrically transferring the methyl group to a cysteine residue in the enzyme. This is a suicide reaction: the enzyme is irreversibly inactivated.</text>
</comment>
<dbReference type="SUPFAM" id="SSF46767">
    <property type="entry name" value="Methylated DNA-protein cysteine methyltransferase, C-terminal domain"/>
    <property type="match status" value="1"/>
</dbReference>
<dbReference type="GO" id="GO:0006307">
    <property type="term" value="P:DNA alkylation repair"/>
    <property type="evidence" value="ECO:0007669"/>
    <property type="project" value="UniProtKB-UniRule"/>
</dbReference>
<dbReference type="CDD" id="cd06445">
    <property type="entry name" value="ATase"/>
    <property type="match status" value="1"/>
</dbReference>
<evidence type="ECO:0000256" key="9">
    <source>
        <dbReference type="HAMAP-Rule" id="MF_00772"/>
    </source>
</evidence>
<dbReference type="PANTHER" id="PTHR10815">
    <property type="entry name" value="METHYLATED-DNA--PROTEIN-CYSTEINE METHYLTRANSFERASE"/>
    <property type="match status" value="1"/>
</dbReference>
<dbReference type="EMBL" id="RBIG01000003">
    <property type="protein sequence ID" value="RKQ68626.1"/>
    <property type="molecule type" value="Genomic_DNA"/>
</dbReference>
<comment type="catalytic activity">
    <reaction evidence="1 9">
        <text>a 4-O-methyl-thymidine in DNA + L-cysteinyl-[protein] = a thymidine in DNA + S-methyl-L-cysteinyl-[protein]</text>
        <dbReference type="Rhea" id="RHEA:53428"/>
        <dbReference type="Rhea" id="RHEA-COMP:10131"/>
        <dbReference type="Rhea" id="RHEA-COMP:10132"/>
        <dbReference type="Rhea" id="RHEA-COMP:13555"/>
        <dbReference type="Rhea" id="RHEA-COMP:13556"/>
        <dbReference type="ChEBI" id="CHEBI:29950"/>
        <dbReference type="ChEBI" id="CHEBI:82612"/>
        <dbReference type="ChEBI" id="CHEBI:137386"/>
        <dbReference type="ChEBI" id="CHEBI:137387"/>
        <dbReference type="EC" id="2.1.1.63"/>
    </reaction>
</comment>
<sequence>MNASLARLTLNSPVGPLTLTAQDGAICAVRFAQSGPDNSDNRVLQEAAKQIFSYFARELKQFDLPLNLRGSDHNLAVWQEMLTIPYGETLTYGDIAQRIGSNPRAVGTACGANPIPLIVPCHRVIGKDGTLVGFSGGDGKKTKARLLDHEAPALPLLAGL</sequence>
<dbReference type="Pfam" id="PF02870">
    <property type="entry name" value="Methyltransf_1N"/>
    <property type="match status" value="1"/>
</dbReference>
<evidence type="ECO:0000313" key="12">
    <source>
        <dbReference type="EMBL" id="RKQ68626.1"/>
    </source>
</evidence>
<dbReference type="OrthoDB" id="9802228at2"/>
<evidence type="ECO:0000256" key="5">
    <source>
        <dbReference type="ARBA" id="ARBA00022679"/>
    </source>
</evidence>
<dbReference type="InterPro" id="IPR001497">
    <property type="entry name" value="MethylDNA_cys_MeTrfase_AS"/>
</dbReference>
<dbReference type="InterPro" id="IPR036388">
    <property type="entry name" value="WH-like_DNA-bd_sf"/>
</dbReference>
<gene>
    <name evidence="12" type="ORF">BCL74_3108</name>
</gene>
<accession>A0A420WCC5</accession>
<protein>
    <recommendedName>
        <fullName evidence="9">Methylated-DNA--protein-cysteine methyltransferase</fullName>
        <ecNumber evidence="9">2.1.1.63</ecNumber>
    </recommendedName>
    <alternativeName>
        <fullName evidence="9">6-O-methylguanine-DNA methyltransferase</fullName>
        <shortName evidence="9">MGMT</shortName>
    </alternativeName>
    <alternativeName>
        <fullName evidence="9">O-6-methylguanine-DNA-alkyltransferase</fullName>
    </alternativeName>
</protein>
<comment type="caution">
    <text evidence="12">The sequence shown here is derived from an EMBL/GenBank/DDBJ whole genome shotgun (WGS) entry which is preliminary data.</text>
</comment>
<evidence type="ECO:0000256" key="1">
    <source>
        <dbReference type="ARBA" id="ARBA00001286"/>
    </source>
</evidence>
<dbReference type="InterPro" id="IPR036217">
    <property type="entry name" value="MethylDNA_cys_MeTrfase_DNAb"/>
</dbReference>
<evidence type="ECO:0000313" key="13">
    <source>
        <dbReference type="Proteomes" id="UP000277424"/>
    </source>
</evidence>
<keyword evidence="3 9" id="KW-0963">Cytoplasm</keyword>
<dbReference type="RefSeq" id="WP_121221348.1">
    <property type="nucleotide sequence ID" value="NZ_RBIG01000003.1"/>
</dbReference>
<keyword evidence="6 9" id="KW-0227">DNA damage</keyword>
<evidence type="ECO:0000256" key="2">
    <source>
        <dbReference type="ARBA" id="ARBA00008711"/>
    </source>
</evidence>
<keyword evidence="4 9" id="KW-0489">Methyltransferase</keyword>
<reference evidence="12 13" key="1">
    <citation type="submission" date="2018-10" db="EMBL/GenBank/DDBJ databases">
        <title>Comparative analysis of microorganisms from saline springs in Andes Mountain Range, Colombia.</title>
        <authorList>
            <person name="Rubin E."/>
        </authorList>
    </citation>
    <scope>NUCLEOTIDE SEQUENCE [LARGE SCALE GENOMIC DNA]</scope>
    <source>
        <strain evidence="12 13">USBA 36</strain>
    </source>
</reference>
<evidence type="ECO:0000259" key="10">
    <source>
        <dbReference type="Pfam" id="PF01035"/>
    </source>
</evidence>
<dbReference type="FunFam" id="1.10.10.10:FF:000214">
    <property type="entry name" value="Methylated-DNA--protein-cysteine methyltransferase"/>
    <property type="match status" value="1"/>
</dbReference>
<feature type="domain" description="Methylated-DNA-[protein]-cysteine S-methyltransferase DNA binding" evidence="10">
    <location>
        <begin position="75"/>
        <end position="151"/>
    </location>
</feature>
<evidence type="ECO:0000256" key="8">
    <source>
        <dbReference type="ARBA" id="ARBA00049348"/>
    </source>
</evidence>
<dbReference type="Gene3D" id="1.10.10.10">
    <property type="entry name" value="Winged helix-like DNA-binding domain superfamily/Winged helix DNA-binding domain"/>
    <property type="match status" value="1"/>
</dbReference>
<dbReference type="InterPro" id="IPR023546">
    <property type="entry name" value="MGMT"/>
</dbReference>
<dbReference type="InterPro" id="IPR036631">
    <property type="entry name" value="MGMT_N_sf"/>
</dbReference>
<dbReference type="HAMAP" id="MF_00772">
    <property type="entry name" value="OGT"/>
    <property type="match status" value="1"/>
</dbReference>
<dbReference type="AlphaFoldDB" id="A0A420WCC5"/>
<evidence type="ECO:0000256" key="4">
    <source>
        <dbReference type="ARBA" id="ARBA00022603"/>
    </source>
</evidence>
<dbReference type="GO" id="GO:0032259">
    <property type="term" value="P:methylation"/>
    <property type="evidence" value="ECO:0007669"/>
    <property type="project" value="UniProtKB-KW"/>
</dbReference>
<evidence type="ECO:0000259" key="11">
    <source>
        <dbReference type="Pfam" id="PF02870"/>
    </source>
</evidence>
<evidence type="ECO:0000256" key="3">
    <source>
        <dbReference type="ARBA" id="ARBA00022490"/>
    </source>
</evidence>
<dbReference type="Proteomes" id="UP000277424">
    <property type="component" value="Unassembled WGS sequence"/>
</dbReference>
<comment type="subcellular location">
    <subcellularLocation>
        <location evidence="9">Cytoplasm</location>
    </subcellularLocation>
</comment>
<dbReference type="EC" id="2.1.1.63" evidence="9"/>
<keyword evidence="5 9" id="KW-0808">Transferase</keyword>
<comment type="similarity">
    <text evidence="2 9">Belongs to the MGMT family.</text>
</comment>
<dbReference type="SUPFAM" id="SSF53155">
    <property type="entry name" value="Methylated DNA-protein cysteine methyltransferase domain"/>
    <property type="match status" value="1"/>
</dbReference>
<keyword evidence="7 9" id="KW-0234">DNA repair</keyword>
<dbReference type="GO" id="GO:0003908">
    <property type="term" value="F:methylated-DNA-[protein]-cysteine S-methyltransferase activity"/>
    <property type="evidence" value="ECO:0007669"/>
    <property type="project" value="UniProtKB-UniRule"/>
</dbReference>
<comment type="miscellaneous">
    <text evidence="9">This enzyme catalyzes only one turnover and therefore is not strictly catalytic. According to one definition, an enzyme is a biocatalyst that acts repeatedly and over many reaction cycles.</text>
</comment>
<evidence type="ECO:0000256" key="7">
    <source>
        <dbReference type="ARBA" id="ARBA00023204"/>
    </source>
</evidence>
<feature type="domain" description="Methylguanine DNA methyltransferase ribonuclease-like" evidence="11">
    <location>
        <begin position="9"/>
        <end position="68"/>
    </location>
</feature>
<comment type="catalytic activity">
    <reaction evidence="8 9">
        <text>a 6-O-methyl-2'-deoxyguanosine in DNA + L-cysteinyl-[protein] = S-methyl-L-cysteinyl-[protein] + a 2'-deoxyguanosine in DNA</text>
        <dbReference type="Rhea" id="RHEA:24000"/>
        <dbReference type="Rhea" id="RHEA-COMP:10131"/>
        <dbReference type="Rhea" id="RHEA-COMP:10132"/>
        <dbReference type="Rhea" id="RHEA-COMP:11367"/>
        <dbReference type="Rhea" id="RHEA-COMP:11368"/>
        <dbReference type="ChEBI" id="CHEBI:29950"/>
        <dbReference type="ChEBI" id="CHEBI:82612"/>
        <dbReference type="ChEBI" id="CHEBI:85445"/>
        <dbReference type="ChEBI" id="CHEBI:85448"/>
        <dbReference type="EC" id="2.1.1.63"/>
    </reaction>
</comment>
<proteinExistence type="inferred from homology"/>
<feature type="active site" description="Nucleophile; methyl group acceptor" evidence="9">
    <location>
        <position position="121"/>
    </location>
</feature>
<name>A0A420WCC5_9PROT</name>